<evidence type="ECO:0000256" key="1">
    <source>
        <dbReference type="SAM" id="MobiDB-lite"/>
    </source>
</evidence>
<dbReference type="PANTHER" id="PTHR45774:SF4">
    <property type="entry name" value="AXUNDEAD, ISOFORM F"/>
    <property type="match status" value="1"/>
</dbReference>
<reference evidence="3" key="2">
    <citation type="submission" date="2020-05" db="UniProtKB">
        <authorList>
            <consortium name="EnsemblMetazoa"/>
        </authorList>
    </citation>
    <scope>IDENTIFICATION</scope>
    <source>
        <strain evidence="3">IAEA</strain>
    </source>
</reference>
<dbReference type="InterPro" id="IPR011333">
    <property type="entry name" value="SKP1/BTB/POZ_sf"/>
</dbReference>
<dbReference type="EnsemblMetazoa" id="GPAI001887-RA">
    <property type="protein sequence ID" value="GPAI001887-PA"/>
    <property type="gene ID" value="GPAI001887"/>
</dbReference>
<proteinExistence type="predicted"/>
<accession>A0A1A9Z2P6</accession>
<dbReference type="InterPro" id="IPR011705">
    <property type="entry name" value="BACK"/>
</dbReference>
<dbReference type="PANTHER" id="PTHR45774">
    <property type="entry name" value="BTB/POZ DOMAIN-CONTAINING"/>
    <property type="match status" value="1"/>
</dbReference>
<evidence type="ECO:0000313" key="4">
    <source>
        <dbReference type="Proteomes" id="UP000092445"/>
    </source>
</evidence>
<dbReference type="AlphaFoldDB" id="A0A1A9Z2P6"/>
<dbReference type="STRING" id="7398.A0A1A9Z2P6"/>
<dbReference type="Gene3D" id="3.30.710.10">
    <property type="entry name" value="Potassium Channel Kv1.1, Chain A"/>
    <property type="match status" value="1"/>
</dbReference>
<sequence>MNCRKERMKMVLPFGLSSDGQHNPNNESLNGGSSHPATKPPIARPSFYMRAHTNVSAGIPIIPSPYIDFIVVNGDDRYMIRCERKAVLENSVELAKLIHAGPNSGRKGDNHFQVSNVDKHDFELIIRFLETKFVKYRDHLHILKILELADRFNCPDLIIHCTRELDLQLTSATVVDVFRCLWFYQAVQVSNQYQLGAVITTQESASKKNKRKAQVIATTNSNFNLNSTNVPAPNPNPFTAEDYGVALLNNALQLIDMHAELVLAKEELTELRFEELEMIAKREALQLSSERTLFNCLADWSTAECRRKNLEANTENRRKVLGPLCYMPRYALMSAHEFRTACDRVELLNPTEIPLVTDMIEGKKSKNLTLEQSELLEKFRTPRPEFAKMPIHLSDRSNPKNYPKKMRSAEKSAANNDEAGCLENFGWNCLAVFACIFD</sequence>
<reference evidence="4" key="1">
    <citation type="submission" date="2014-03" db="EMBL/GenBank/DDBJ databases">
        <authorList>
            <person name="Aksoy S."/>
            <person name="Warren W."/>
            <person name="Wilson R.K."/>
        </authorList>
    </citation>
    <scope>NUCLEOTIDE SEQUENCE [LARGE SCALE GENOMIC DNA]</scope>
    <source>
        <strain evidence="4">IAEA</strain>
    </source>
</reference>
<dbReference type="Pfam" id="PF07707">
    <property type="entry name" value="BACK"/>
    <property type="match status" value="1"/>
</dbReference>
<dbReference type="VEuPathDB" id="VectorBase:GPAI001887"/>
<evidence type="ECO:0000259" key="2">
    <source>
        <dbReference type="Pfam" id="PF07707"/>
    </source>
</evidence>
<feature type="domain" description="BACK" evidence="2">
    <location>
        <begin position="246"/>
        <end position="306"/>
    </location>
</feature>
<dbReference type="Gene3D" id="1.25.40.420">
    <property type="match status" value="1"/>
</dbReference>
<keyword evidence="4" id="KW-1185">Reference proteome</keyword>
<feature type="compositionally biased region" description="Polar residues" evidence="1">
    <location>
        <begin position="18"/>
        <end position="36"/>
    </location>
</feature>
<protein>
    <recommendedName>
        <fullName evidence="2">BACK domain-containing protein</fullName>
    </recommendedName>
</protein>
<dbReference type="GO" id="GO:0005829">
    <property type="term" value="C:cytosol"/>
    <property type="evidence" value="ECO:0007669"/>
    <property type="project" value="TreeGrafter"/>
</dbReference>
<organism evidence="3 4">
    <name type="scientific">Glossina pallidipes</name>
    <name type="common">Tsetse fly</name>
    <dbReference type="NCBI Taxonomy" id="7398"/>
    <lineage>
        <taxon>Eukaryota</taxon>
        <taxon>Metazoa</taxon>
        <taxon>Ecdysozoa</taxon>
        <taxon>Arthropoda</taxon>
        <taxon>Hexapoda</taxon>
        <taxon>Insecta</taxon>
        <taxon>Pterygota</taxon>
        <taxon>Neoptera</taxon>
        <taxon>Endopterygota</taxon>
        <taxon>Diptera</taxon>
        <taxon>Brachycera</taxon>
        <taxon>Muscomorpha</taxon>
        <taxon>Hippoboscoidea</taxon>
        <taxon>Glossinidae</taxon>
        <taxon>Glossina</taxon>
    </lineage>
</organism>
<dbReference type="GO" id="GO:0022008">
    <property type="term" value="P:neurogenesis"/>
    <property type="evidence" value="ECO:0007669"/>
    <property type="project" value="TreeGrafter"/>
</dbReference>
<dbReference type="Proteomes" id="UP000092445">
    <property type="component" value="Unassembled WGS sequence"/>
</dbReference>
<evidence type="ECO:0000313" key="3">
    <source>
        <dbReference type="EnsemblMetazoa" id="GPAI001887-PA"/>
    </source>
</evidence>
<name>A0A1A9Z2P6_GLOPL</name>
<feature type="region of interest" description="Disordered" evidence="1">
    <location>
        <begin position="14"/>
        <end position="43"/>
    </location>
</feature>